<evidence type="ECO:0000259" key="2">
    <source>
        <dbReference type="PROSITE" id="PS50181"/>
    </source>
</evidence>
<dbReference type="InterPro" id="IPR001810">
    <property type="entry name" value="F-box_dom"/>
</dbReference>
<feature type="compositionally biased region" description="Pro residues" evidence="1">
    <location>
        <begin position="259"/>
        <end position="271"/>
    </location>
</feature>
<feature type="compositionally biased region" description="Basic and acidic residues" evidence="1">
    <location>
        <begin position="64"/>
        <end position="77"/>
    </location>
</feature>
<feature type="compositionally biased region" description="Basic and acidic residues" evidence="1">
    <location>
        <begin position="90"/>
        <end position="153"/>
    </location>
</feature>
<dbReference type="InterPro" id="IPR036047">
    <property type="entry name" value="F-box-like_dom_sf"/>
</dbReference>
<dbReference type="AlphaFoldDB" id="A0A9N9U866"/>
<evidence type="ECO:0000313" key="3">
    <source>
        <dbReference type="EMBL" id="CAG9981985.1"/>
    </source>
</evidence>
<accession>A0A9N9U866</accession>
<name>A0A9N9U866_9HYPO</name>
<organism evidence="3 4">
    <name type="scientific">Clonostachys byssicola</name>
    <dbReference type="NCBI Taxonomy" id="160290"/>
    <lineage>
        <taxon>Eukaryota</taxon>
        <taxon>Fungi</taxon>
        <taxon>Dikarya</taxon>
        <taxon>Ascomycota</taxon>
        <taxon>Pezizomycotina</taxon>
        <taxon>Sordariomycetes</taxon>
        <taxon>Hypocreomycetidae</taxon>
        <taxon>Hypocreales</taxon>
        <taxon>Bionectriaceae</taxon>
        <taxon>Clonostachys</taxon>
    </lineage>
</organism>
<dbReference type="SUPFAM" id="SSF81383">
    <property type="entry name" value="F-box domain"/>
    <property type="match status" value="1"/>
</dbReference>
<dbReference type="EMBL" id="CABFNO020001328">
    <property type="protein sequence ID" value="CAG9981985.1"/>
    <property type="molecule type" value="Genomic_DNA"/>
</dbReference>
<dbReference type="OrthoDB" id="3219396at2759"/>
<dbReference type="Proteomes" id="UP000754883">
    <property type="component" value="Unassembled WGS sequence"/>
</dbReference>
<gene>
    <name evidence="3" type="ORF">CBYS24578_00009551</name>
</gene>
<evidence type="ECO:0000256" key="1">
    <source>
        <dbReference type="SAM" id="MobiDB-lite"/>
    </source>
</evidence>
<proteinExistence type="predicted"/>
<feature type="region of interest" description="Disordered" evidence="1">
    <location>
        <begin position="230"/>
        <end position="274"/>
    </location>
</feature>
<sequence length="703" mass="80629">MSDQKYPLDLGESDPCLSRPFDLCLDPELDFEMFDHFTKHIKQKFETLSYPEPCQKQDVPVLCRGDRTSDTTQDMHLDQPPPYRLVESPVSKKDGERGLIEHSAFREGDERGPVEGSASRRDDKRSLVEDSASRKDDERRPVEDSAFRKDDARTVSPHIQVTPPPKKLRHWWRSLFGSRLKKPHGPPQPTAPFLEPHNHPQPTSPFLEPHDTPQPTKSLLELHDTVQPTASFLEPQDPPQPAASLLELHGPHQPRASSPDPPQYSPMPPEAQGPRRIYERTDRLRQESPIFKLPKPVMIQIMKSLAPVSLWSLRQASALFRTLFDDRQFSPFHDTAGLYDAHMNFSTDFMSQEERREARAMLQPKRRCTACTRVYLRGEFEPAMIKLRELRFCHACGEKHATIFFPHESIERGDENLVCIGRLGKWELCSHTEPIMWDSLKDVLPVPNIEKYGGCPHPVHQPRSEETSTKYSSFPRLHIIRWSSPTDSHTTIKIGWDLPLLDIDSRDPPSTAGIRSTLQQLIVGGALRNHKTCPHMADGKVLSDFISAAVCDCFRKPYCGALYTWALTSGRMTLIYRYSWSVFKPTSPAWLNLLDDLPTLAGIFHEKNKHIFWCDSPACATGRDLRPWQDMVKEEMGLHYERHKGNQEHGMQLSDWHSHVQRFWKVTTSNMRLPQRVISYEPPDLLHAVRVAAKGDFMNYGVP</sequence>
<feature type="domain" description="F-box" evidence="2">
    <location>
        <begin position="287"/>
        <end position="335"/>
    </location>
</feature>
<reference evidence="3" key="1">
    <citation type="submission" date="2021-10" db="EMBL/GenBank/DDBJ databases">
        <authorList>
            <person name="Piombo E."/>
        </authorList>
    </citation>
    <scope>NUCLEOTIDE SEQUENCE</scope>
</reference>
<dbReference type="PROSITE" id="PS50181">
    <property type="entry name" value="FBOX"/>
    <property type="match status" value="1"/>
</dbReference>
<protein>
    <recommendedName>
        <fullName evidence="2">F-box domain-containing protein</fullName>
    </recommendedName>
</protein>
<feature type="region of interest" description="Disordered" evidence="1">
    <location>
        <begin position="62"/>
        <end position="217"/>
    </location>
</feature>
<comment type="caution">
    <text evidence="3">The sequence shown here is derived from an EMBL/GenBank/DDBJ whole genome shotgun (WGS) entry which is preliminary data.</text>
</comment>
<keyword evidence="4" id="KW-1185">Reference proteome</keyword>
<evidence type="ECO:0000313" key="4">
    <source>
        <dbReference type="Proteomes" id="UP000754883"/>
    </source>
</evidence>